<dbReference type="InterPro" id="IPR035968">
    <property type="entry name" value="ATP_synth_F1_ATPase_gsu"/>
</dbReference>
<accession>A0A0S7BUC2</accession>
<organism evidence="11">
    <name type="scientific">Flexilinea flocculi</name>
    <dbReference type="NCBI Taxonomy" id="1678840"/>
    <lineage>
        <taxon>Bacteria</taxon>
        <taxon>Bacillati</taxon>
        <taxon>Chloroflexota</taxon>
        <taxon>Anaerolineae</taxon>
        <taxon>Anaerolineales</taxon>
        <taxon>Anaerolineaceae</taxon>
        <taxon>Flexilinea</taxon>
    </lineage>
</organism>
<dbReference type="HAMAP" id="MF_00815">
    <property type="entry name" value="ATP_synth_gamma_bact"/>
    <property type="match status" value="1"/>
</dbReference>
<keyword evidence="5 10" id="KW-0375">Hydrogen ion transport</keyword>
<evidence type="ECO:0000256" key="1">
    <source>
        <dbReference type="ARBA" id="ARBA00003456"/>
    </source>
</evidence>
<evidence type="ECO:0000256" key="8">
    <source>
        <dbReference type="ARBA" id="ARBA00023196"/>
    </source>
</evidence>
<evidence type="ECO:0000256" key="2">
    <source>
        <dbReference type="ARBA" id="ARBA00004170"/>
    </source>
</evidence>
<evidence type="ECO:0000256" key="7">
    <source>
        <dbReference type="ARBA" id="ARBA00023136"/>
    </source>
</evidence>
<protein>
    <recommendedName>
        <fullName evidence="10">ATP synthase gamma chain</fullName>
    </recommendedName>
    <alternativeName>
        <fullName evidence="10">ATP synthase F1 sector gamma subunit</fullName>
    </alternativeName>
    <alternativeName>
        <fullName evidence="10">F-ATPase gamma subunit</fullName>
    </alternativeName>
</protein>
<evidence type="ECO:0000256" key="9">
    <source>
        <dbReference type="ARBA" id="ARBA00023310"/>
    </source>
</evidence>
<evidence type="ECO:0000256" key="4">
    <source>
        <dbReference type="ARBA" id="ARBA00022448"/>
    </source>
</evidence>
<dbReference type="GO" id="GO:0042777">
    <property type="term" value="P:proton motive force-driven plasma membrane ATP synthesis"/>
    <property type="evidence" value="ECO:0007669"/>
    <property type="project" value="UniProtKB-UniRule"/>
</dbReference>
<keyword evidence="12" id="KW-1185">Reference proteome</keyword>
<dbReference type="CDD" id="cd12151">
    <property type="entry name" value="F1-ATPase_gamma"/>
    <property type="match status" value="1"/>
</dbReference>
<dbReference type="Proteomes" id="UP000053370">
    <property type="component" value="Unassembled WGS sequence"/>
</dbReference>
<dbReference type="PANTHER" id="PTHR11693">
    <property type="entry name" value="ATP SYNTHASE GAMMA CHAIN"/>
    <property type="match status" value="1"/>
</dbReference>
<dbReference type="Gene3D" id="1.10.287.80">
    <property type="entry name" value="ATP synthase, gamma subunit, helix hairpin domain"/>
    <property type="match status" value="2"/>
</dbReference>
<dbReference type="GO" id="GO:0045259">
    <property type="term" value="C:proton-transporting ATP synthase complex"/>
    <property type="evidence" value="ECO:0007669"/>
    <property type="project" value="UniProtKB-KW"/>
</dbReference>
<evidence type="ECO:0000256" key="10">
    <source>
        <dbReference type="HAMAP-Rule" id="MF_00815"/>
    </source>
</evidence>
<dbReference type="PANTHER" id="PTHR11693:SF22">
    <property type="entry name" value="ATP SYNTHASE SUBUNIT GAMMA, MITOCHONDRIAL"/>
    <property type="match status" value="1"/>
</dbReference>
<reference evidence="11" key="1">
    <citation type="journal article" date="2015" name="Genome Announc.">
        <title>Draft Genome Sequence of Anaerolineae Strain TC1, a Novel Isolate from a Methanogenic Wastewater Treatment System.</title>
        <authorList>
            <person name="Matsuura N."/>
            <person name="Tourlousse D.M."/>
            <person name="Sun L."/>
            <person name="Toyonaga M."/>
            <person name="Kuroda K."/>
            <person name="Ohashi A."/>
            <person name="Cruz R."/>
            <person name="Yamaguchi T."/>
            <person name="Sekiguchi Y."/>
        </authorList>
    </citation>
    <scope>NUCLEOTIDE SEQUENCE [LARGE SCALE GENOMIC DNA]</scope>
    <source>
        <strain evidence="11">TC1</strain>
    </source>
</reference>
<keyword evidence="4 10" id="KW-0813">Transport</keyword>
<dbReference type="OrthoDB" id="9812769at2"/>
<evidence type="ECO:0000313" key="11">
    <source>
        <dbReference type="EMBL" id="GAP40804.1"/>
    </source>
</evidence>
<comment type="similarity">
    <text evidence="3 10">Belongs to the ATPase gamma chain family.</text>
</comment>
<dbReference type="STRING" id="1678840.ATC1_13785"/>
<evidence type="ECO:0000256" key="5">
    <source>
        <dbReference type="ARBA" id="ARBA00022781"/>
    </source>
</evidence>
<keyword evidence="8 10" id="KW-0139">CF(1)</keyword>
<gene>
    <name evidence="10" type="primary">atpG</name>
    <name evidence="11" type="ORF">ATC1_13785</name>
</gene>
<dbReference type="AlphaFoldDB" id="A0A0S7BUC2"/>
<comment type="function">
    <text evidence="1 10">Produces ATP from ADP in the presence of a proton gradient across the membrane. The gamma chain is believed to be important in regulating ATPase activity and the flow of protons through the CF(0) complex.</text>
</comment>
<comment type="subunit">
    <text evidence="10">F-type ATPases have 2 components, CF(1) - the catalytic core - and CF(0) - the membrane proton channel. CF(1) has five subunits: alpha(3), beta(3), gamma(1), delta(1), epsilon(1). CF(0) has three main subunits: a, b and c.</text>
</comment>
<comment type="subcellular location">
    <subcellularLocation>
        <location evidence="10">Cell membrane</location>
        <topology evidence="10">Peripheral membrane protein</topology>
    </subcellularLocation>
    <subcellularLocation>
        <location evidence="2">Membrane</location>
        <topology evidence="2">Peripheral membrane protein</topology>
    </subcellularLocation>
</comment>
<dbReference type="PRINTS" id="PR00126">
    <property type="entry name" value="ATPASEGAMMA"/>
</dbReference>
<keyword evidence="10" id="KW-1003">Cell membrane</keyword>
<proteinExistence type="inferred from homology"/>
<dbReference type="SUPFAM" id="SSF52943">
    <property type="entry name" value="ATP synthase (F1-ATPase), gamma subunit"/>
    <property type="match status" value="1"/>
</dbReference>
<dbReference type="GO" id="GO:0046933">
    <property type="term" value="F:proton-transporting ATP synthase activity, rotational mechanism"/>
    <property type="evidence" value="ECO:0007669"/>
    <property type="project" value="UniProtKB-UniRule"/>
</dbReference>
<keyword evidence="6 10" id="KW-0406">Ion transport</keyword>
<dbReference type="InterPro" id="IPR000131">
    <property type="entry name" value="ATP_synth_F1_gsu"/>
</dbReference>
<keyword evidence="9 10" id="KW-0066">ATP synthesis</keyword>
<evidence type="ECO:0000256" key="6">
    <source>
        <dbReference type="ARBA" id="ARBA00023065"/>
    </source>
</evidence>
<evidence type="ECO:0000256" key="3">
    <source>
        <dbReference type="ARBA" id="ARBA00007681"/>
    </source>
</evidence>
<dbReference type="GO" id="GO:0005886">
    <property type="term" value="C:plasma membrane"/>
    <property type="evidence" value="ECO:0007669"/>
    <property type="project" value="UniProtKB-SubCell"/>
</dbReference>
<evidence type="ECO:0000313" key="12">
    <source>
        <dbReference type="Proteomes" id="UP000053370"/>
    </source>
</evidence>
<dbReference type="EMBL" id="DF968181">
    <property type="protein sequence ID" value="GAP40804.1"/>
    <property type="molecule type" value="Genomic_DNA"/>
</dbReference>
<sequence>MPSIREMHGHIKSIESIGQLTRALQAVSASQVRQATQIADNSLPYSDLAWQVLIDLYHEDEFYQRARAFLEPKEINSALIVFISADRGLAGSFPMNVFREAYNLEKRLNVPVKYITVGKKGREMLMRRKKNIIADFSDLSSATSFHDVKALSRIIVDEFNSENFEWVYLVYTEYTNIAHFGPKTKLLVPLFQSYREFMETTQQQYKRKTGCIFEGDPELIMNSMVSRIIRMVLFHAVISSKASEHTARMLAMNKATENSEEILADLLLQYNKMRQQTITNDILDIVSGSEGQNRDMEENRKNNERYS</sequence>
<name>A0A0S7BUC2_9CHLR</name>
<dbReference type="GO" id="GO:0005524">
    <property type="term" value="F:ATP binding"/>
    <property type="evidence" value="ECO:0007669"/>
    <property type="project" value="UniProtKB-UniRule"/>
</dbReference>
<dbReference type="Gene3D" id="3.40.1380.10">
    <property type="match status" value="1"/>
</dbReference>
<keyword evidence="7 10" id="KW-0472">Membrane</keyword>
<dbReference type="NCBIfam" id="TIGR01146">
    <property type="entry name" value="ATPsyn_F1gamma"/>
    <property type="match status" value="1"/>
</dbReference>
<dbReference type="Pfam" id="PF00231">
    <property type="entry name" value="ATP-synt"/>
    <property type="match status" value="1"/>
</dbReference>
<dbReference type="RefSeq" id="WP_062280735.1">
    <property type="nucleotide sequence ID" value="NZ_DF968181.1"/>
</dbReference>